<gene>
    <name evidence="3" type="ORF">FHU40_000886</name>
</gene>
<name>A0A7W4VSY9_9ACTN</name>
<keyword evidence="4" id="KW-1185">Reference proteome</keyword>
<feature type="region of interest" description="Disordered" evidence="1">
    <location>
        <begin position="74"/>
        <end position="97"/>
    </location>
</feature>
<protein>
    <recommendedName>
        <fullName evidence="2">DUF4873 domain-containing protein</fullName>
    </recommendedName>
</protein>
<dbReference type="Proteomes" id="UP000589626">
    <property type="component" value="Unassembled WGS sequence"/>
</dbReference>
<dbReference type="Pfam" id="PF16170">
    <property type="entry name" value="DUF4873"/>
    <property type="match status" value="1"/>
</dbReference>
<evidence type="ECO:0000313" key="4">
    <source>
        <dbReference type="Proteomes" id="UP000589626"/>
    </source>
</evidence>
<dbReference type="AlphaFoldDB" id="A0A7W4VSY9"/>
<feature type="compositionally biased region" description="Basic and acidic residues" evidence="1">
    <location>
        <begin position="74"/>
        <end position="85"/>
    </location>
</feature>
<evidence type="ECO:0000256" key="1">
    <source>
        <dbReference type="SAM" id="MobiDB-lite"/>
    </source>
</evidence>
<accession>A0A7W4VSY9</accession>
<dbReference type="InterPro" id="IPR032371">
    <property type="entry name" value="DUF4873"/>
</dbReference>
<organism evidence="3 4">
    <name type="scientific">Nocardioides soli</name>
    <dbReference type="NCBI Taxonomy" id="1036020"/>
    <lineage>
        <taxon>Bacteria</taxon>
        <taxon>Bacillati</taxon>
        <taxon>Actinomycetota</taxon>
        <taxon>Actinomycetes</taxon>
        <taxon>Propionibacteriales</taxon>
        <taxon>Nocardioidaceae</taxon>
        <taxon>Nocardioides</taxon>
    </lineage>
</organism>
<proteinExistence type="predicted"/>
<evidence type="ECO:0000313" key="3">
    <source>
        <dbReference type="EMBL" id="MBB3041085.1"/>
    </source>
</evidence>
<dbReference type="EMBL" id="JACHWR010000001">
    <property type="protein sequence ID" value="MBB3041085.1"/>
    <property type="molecule type" value="Genomic_DNA"/>
</dbReference>
<evidence type="ECO:0000259" key="2">
    <source>
        <dbReference type="Pfam" id="PF16170"/>
    </source>
</evidence>
<comment type="caution">
    <text evidence="3">The sequence shown here is derived from an EMBL/GenBank/DDBJ whole genome shotgun (WGS) entry which is preliminary data.</text>
</comment>
<reference evidence="3 4" key="1">
    <citation type="submission" date="2020-08" db="EMBL/GenBank/DDBJ databases">
        <title>Sequencing the genomes of 1000 actinobacteria strains.</title>
        <authorList>
            <person name="Klenk H.-P."/>
        </authorList>
    </citation>
    <scope>NUCLEOTIDE SEQUENCE [LARGE SCALE GENOMIC DNA]</scope>
    <source>
        <strain evidence="3 4">DSM 105498</strain>
    </source>
</reference>
<dbReference type="RefSeq" id="WP_183591028.1">
    <property type="nucleotide sequence ID" value="NZ_JACHWR010000001.1"/>
</dbReference>
<sequence>MTHPDTRHAPREQYAGPATLIAGEVRLEVEADLRGRFEPIDGRFHWYGRLAAATGLDRIGSGATVTLATEHGSADGRLSDIDPWGRPRVSGLGRPPF</sequence>
<feature type="domain" description="DUF4873" evidence="2">
    <location>
        <begin position="12"/>
        <end position="97"/>
    </location>
</feature>